<sequence>MKKSILLIVFVSLAINLHAQDKHEKIKALKTAYITEQLNLTKAEAEKFWPIYNNFEEEKRALKKEAHESRKKVDIESLTEAQAKDMLEDMKALNNRRNEIYNSLIIDLQKVISAKKIVQLKKAEDDFNKKMFEEYRKRHHSDRKEGH</sequence>
<evidence type="ECO:0000256" key="1">
    <source>
        <dbReference type="SAM" id="SignalP"/>
    </source>
</evidence>
<evidence type="ECO:0000313" key="2">
    <source>
        <dbReference type="EMBL" id="HCY83337.1"/>
    </source>
</evidence>
<name>A0A3D6BXB6_9FLAO</name>
<organism evidence="2 3">
    <name type="scientific">Xanthomarina gelatinilytica</name>
    <dbReference type="NCBI Taxonomy" id="1137281"/>
    <lineage>
        <taxon>Bacteria</taxon>
        <taxon>Pseudomonadati</taxon>
        <taxon>Bacteroidota</taxon>
        <taxon>Flavobacteriia</taxon>
        <taxon>Flavobacteriales</taxon>
        <taxon>Flavobacteriaceae</taxon>
        <taxon>Xanthomarina</taxon>
    </lineage>
</organism>
<comment type="caution">
    <text evidence="2">The sequence shown here is derived from an EMBL/GenBank/DDBJ whole genome shotgun (WGS) entry which is preliminary data.</text>
</comment>
<dbReference type="EMBL" id="DPRK01000290">
    <property type="protein sequence ID" value="HCY83337.1"/>
    <property type="molecule type" value="Genomic_DNA"/>
</dbReference>
<proteinExistence type="predicted"/>
<protein>
    <recommendedName>
        <fullName evidence="4">Sensor of ECF-type sigma factor</fullName>
    </recommendedName>
</protein>
<gene>
    <name evidence="2" type="ORF">DHV22_17930</name>
</gene>
<accession>A0A3D6BXB6</accession>
<dbReference type="Proteomes" id="UP000263268">
    <property type="component" value="Unassembled WGS sequence"/>
</dbReference>
<evidence type="ECO:0008006" key="4">
    <source>
        <dbReference type="Google" id="ProtNLM"/>
    </source>
</evidence>
<feature type="signal peptide" evidence="1">
    <location>
        <begin position="1"/>
        <end position="19"/>
    </location>
</feature>
<dbReference type="GO" id="GO:0042597">
    <property type="term" value="C:periplasmic space"/>
    <property type="evidence" value="ECO:0007669"/>
    <property type="project" value="InterPro"/>
</dbReference>
<keyword evidence="1" id="KW-0732">Signal</keyword>
<dbReference type="AlphaFoldDB" id="A0A3D6BXB6"/>
<evidence type="ECO:0000313" key="3">
    <source>
        <dbReference type="Proteomes" id="UP000263268"/>
    </source>
</evidence>
<feature type="chain" id="PRO_5017757830" description="Sensor of ECF-type sigma factor" evidence="1">
    <location>
        <begin position="20"/>
        <end position="147"/>
    </location>
</feature>
<reference evidence="2 3" key="1">
    <citation type="journal article" date="2018" name="Nat. Biotechnol.">
        <title>A standardized bacterial taxonomy based on genome phylogeny substantially revises the tree of life.</title>
        <authorList>
            <person name="Parks D.H."/>
            <person name="Chuvochina M."/>
            <person name="Waite D.W."/>
            <person name="Rinke C."/>
            <person name="Skarshewski A."/>
            <person name="Chaumeil P.A."/>
            <person name="Hugenholtz P."/>
        </authorList>
    </citation>
    <scope>NUCLEOTIDE SEQUENCE [LARGE SCALE GENOMIC DNA]</scope>
    <source>
        <strain evidence="2">UBA10227</strain>
    </source>
</reference>